<dbReference type="Gene3D" id="3.10.20.230">
    <property type="entry name" value="Doublecortin domain"/>
    <property type="match status" value="1"/>
</dbReference>
<dbReference type="GO" id="GO:0015631">
    <property type="term" value="F:tubulin binding"/>
    <property type="evidence" value="ECO:0007669"/>
    <property type="project" value="InterPro"/>
</dbReference>
<dbReference type="CDD" id="cd01617">
    <property type="entry name" value="DCX"/>
    <property type="match status" value="1"/>
</dbReference>
<proteinExistence type="predicted"/>
<dbReference type="EMBL" id="LRBS01000003">
    <property type="protein sequence ID" value="OII78232.1"/>
    <property type="molecule type" value="Genomic_DNA"/>
</dbReference>
<dbReference type="Pfam" id="PF03607">
    <property type="entry name" value="DCX"/>
    <property type="match status" value="1"/>
</dbReference>
<dbReference type="SUPFAM" id="SSF89837">
    <property type="entry name" value="Doublecortin (DC)"/>
    <property type="match status" value="1"/>
</dbReference>
<accession>A0A1J4MVK9</accession>
<organism evidence="2 3">
    <name type="scientific">Cryptosporidium andersoni</name>
    <dbReference type="NCBI Taxonomy" id="117008"/>
    <lineage>
        <taxon>Eukaryota</taxon>
        <taxon>Sar</taxon>
        <taxon>Alveolata</taxon>
        <taxon>Apicomplexa</taxon>
        <taxon>Conoidasida</taxon>
        <taxon>Coccidia</taxon>
        <taxon>Eucoccidiorida</taxon>
        <taxon>Eimeriorina</taxon>
        <taxon>Cryptosporidiidae</taxon>
        <taxon>Cryptosporidium</taxon>
    </lineage>
</organism>
<evidence type="ECO:0000313" key="2">
    <source>
        <dbReference type="EMBL" id="OII78232.1"/>
    </source>
</evidence>
<dbReference type="AlphaFoldDB" id="A0A1J4MVK9"/>
<name>A0A1J4MVK9_9CRYT</name>
<dbReference type="SMART" id="SM00537">
    <property type="entry name" value="DCX"/>
    <property type="match status" value="1"/>
</dbReference>
<keyword evidence="3" id="KW-1185">Reference proteome</keyword>
<dbReference type="VEuPathDB" id="CryptoDB:cand_034570"/>
<reference evidence="2 3" key="1">
    <citation type="submission" date="2016-10" db="EMBL/GenBank/DDBJ databases">
        <title>Reductive evolution of mitochondrial metabolism and differential evolution of invasion-related proteins in Cryptosporidium.</title>
        <authorList>
            <person name="Liu S."/>
            <person name="Roellig D.M."/>
            <person name="Guo Y."/>
            <person name="Li N."/>
            <person name="Frace M.A."/>
            <person name="Tang K."/>
            <person name="Zhang L."/>
            <person name="Feng Y."/>
            <person name="Xiao L."/>
        </authorList>
    </citation>
    <scope>NUCLEOTIDE SEQUENCE [LARGE SCALE GENOMIC DNA]</scope>
    <source>
        <strain evidence="2">30847</strain>
    </source>
</reference>
<dbReference type="RefSeq" id="XP_067070078.1">
    <property type="nucleotide sequence ID" value="XM_067213683.1"/>
</dbReference>
<comment type="caution">
    <text evidence="2">The sequence shown here is derived from an EMBL/GenBank/DDBJ whole genome shotgun (WGS) entry which is preliminary data.</text>
</comment>
<dbReference type="InterPro" id="IPR008907">
    <property type="entry name" value="TPP/p25"/>
</dbReference>
<gene>
    <name evidence="2" type="ORF">cand_034570</name>
</gene>
<dbReference type="Pfam" id="PF05517">
    <property type="entry name" value="p25-alpha"/>
    <property type="match status" value="1"/>
</dbReference>
<dbReference type="PROSITE" id="PS50309">
    <property type="entry name" value="DC"/>
    <property type="match status" value="1"/>
</dbReference>
<dbReference type="GO" id="GO:0046785">
    <property type="term" value="P:microtubule polymerization"/>
    <property type="evidence" value="ECO:0007669"/>
    <property type="project" value="InterPro"/>
</dbReference>
<feature type="domain" description="Doublecortin" evidence="1">
    <location>
        <begin position="198"/>
        <end position="279"/>
    </location>
</feature>
<dbReference type="OrthoDB" id="342163at2759"/>
<dbReference type="InterPro" id="IPR003533">
    <property type="entry name" value="Doublecortin_dom"/>
</dbReference>
<protein>
    <recommendedName>
        <fullName evidence="1">Doublecortin domain-containing protein</fullName>
    </recommendedName>
</protein>
<evidence type="ECO:0000259" key="1">
    <source>
        <dbReference type="PROSITE" id="PS50309"/>
    </source>
</evidence>
<dbReference type="InterPro" id="IPR036572">
    <property type="entry name" value="Doublecortin_dom_sf"/>
</dbReference>
<sequence length="290" mass="33375">MKKVARTNCDISCNNYEPDEEDILLWHMNKTIIEPVVNLSTNLNHDKPEMKPINNISKSKSATMKQKSGVLDLKDTTNTEKFPKETCLPNLDLMSEYNTTSDSMSESLQKLQRCNTVTSLSNTNSVFDRLMDPKLFTGMHKYRFDKDGHGLGKAGREYIYRNDGYTESEERKHEIKSTPLIKRSLTNFGSTKVIPRAKVIWLYRNGDKYDQGTIYYVRPYIKTMNQLLNEISRSIRLIGGPVRMLFDQSLHSIHNVGDIIDGAKYLCTSGEQPAPIEKLERFLSYWIIKS</sequence>
<dbReference type="GeneID" id="92367641"/>
<evidence type="ECO:0000313" key="3">
    <source>
        <dbReference type="Proteomes" id="UP000186804"/>
    </source>
</evidence>
<dbReference type="Proteomes" id="UP000186804">
    <property type="component" value="Unassembled WGS sequence"/>
</dbReference>
<dbReference type="GO" id="GO:0035556">
    <property type="term" value="P:intracellular signal transduction"/>
    <property type="evidence" value="ECO:0007669"/>
    <property type="project" value="InterPro"/>
</dbReference>